<dbReference type="AlphaFoldDB" id="B7P7V3"/>
<evidence type="ECO:0000313" key="4">
    <source>
        <dbReference type="Proteomes" id="UP000001555"/>
    </source>
</evidence>
<dbReference type="VEuPathDB" id="VectorBase:ISCW002997"/>
<feature type="non-terminal residue" evidence="2">
    <location>
        <position position="71"/>
    </location>
</feature>
<gene>
    <name evidence="2" type="ORF">IscW_ISCW002997</name>
</gene>
<dbReference type="InterPro" id="IPR027805">
    <property type="entry name" value="Transposase_HTH_dom"/>
</dbReference>
<dbReference type="PANTHER" id="PTHR23080:SF133">
    <property type="entry name" value="SI:CH211-262I1.5-RELATED"/>
    <property type="match status" value="1"/>
</dbReference>
<dbReference type="Proteomes" id="UP000001555">
    <property type="component" value="Unassembled WGS sequence"/>
</dbReference>
<accession>B7P7V3</accession>
<evidence type="ECO:0000313" key="3">
    <source>
        <dbReference type="EnsemblMetazoa" id="ISCW002997-PA"/>
    </source>
</evidence>
<sequence>ENEENIKFRSTIHSGKTTKASRHPILSSRGQIFLLLVHLRLGLFEKDLAYRFRVSMATVSKVCITWISYMY</sequence>
<protein>
    <recommendedName>
        <fullName evidence="1">Transposase Helix-turn-helix domain-containing protein</fullName>
    </recommendedName>
</protein>
<evidence type="ECO:0000313" key="2">
    <source>
        <dbReference type="EMBL" id="EEC02675.1"/>
    </source>
</evidence>
<reference evidence="3" key="2">
    <citation type="submission" date="2020-05" db="UniProtKB">
        <authorList>
            <consortium name="EnsemblMetazoa"/>
        </authorList>
    </citation>
    <scope>IDENTIFICATION</scope>
    <source>
        <strain evidence="3">wikel</strain>
    </source>
</reference>
<feature type="non-terminal residue" evidence="2">
    <location>
        <position position="1"/>
    </location>
</feature>
<keyword evidence="4" id="KW-1185">Reference proteome</keyword>
<dbReference type="PANTHER" id="PTHR23080">
    <property type="entry name" value="THAP DOMAIN PROTEIN"/>
    <property type="match status" value="1"/>
</dbReference>
<dbReference type="PaxDb" id="6945-B7P7V3"/>
<dbReference type="InParanoid" id="B7P7V3"/>
<evidence type="ECO:0000259" key="1">
    <source>
        <dbReference type="Pfam" id="PF13613"/>
    </source>
</evidence>
<name>B7P7V3_IXOSC</name>
<organism>
    <name type="scientific">Ixodes scapularis</name>
    <name type="common">Black-legged tick</name>
    <name type="synonym">Deer tick</name>
    <dbReference type="NCBI Taxonomy" id="6945"/>
    <lineage>
        <taxon>Eukaryota</taxon>
        <taxon>Metazoa</taxon>
        <taxon>Ecdysozoa</taxon>
        <taxon>Arthropoda</taxon>
        <taxon>Chelicerata</taxon>
        <taxon>Arachnida</taxon>
        <taxon>Acari</taxon>
        <taxon>Parasitiformes</taxon>
        <taxon>Ixodida</taxon>
        <taxon>Ixodoidea</taxon>
        <taxon>Ixodidae</taxon>
        <taxon>Ixodinae</taxon>
        <taxon>Ixodes</taxon>
    </lineage>
</organism>
<feature type="domain" description="Transposase Helix-turn-helix" evidence="1">
    <location>
        <begin position="26"/>
        <end position="71"/>
    </location>
</feature>
<dbReference type="EMBL" id="DS653578">
    <property type="protein sequence ID" value="EEC02675.1"/>
    <property type="molecule type" value="Genomic_DNA"/>
</dbReference>
<dbReference type="EMBL" id="ABJB010960187">
    <property type="status" value="NOT_ANNOTATED_CDS"/>
    <property type="molecule type" value="Genomic_DNA"/>
</dbReference>
<dbReference type="VEuPathDB" id="VectorBase:ISCI002997"/>
<proteinExistence type="predicted"/>
<dbReference type="EnsemblMetazoa" id="ISCW002997-RA">
    <property type="protein sequence ID" value="ISCW002997-PA"/>
    <property type="gene ID" value="ISCW002997"/>
</dbReference>
<dbReference type="Pfam" id="PF13613">
    <property type="entry name" value="HTH_Tnp_4"/>
    <property type="match status" value="1"/>
</dbReference>
<dbReference type="HOGENOM" id="CLU_2747335_0_0_1"/>
<reference evidence="2 4" key="1">
    <citation type="submission" date="2008-03" db="EMBL/GenBank/DDBJ databases">
        <title>Annotation of Ixodes scapularis.</title>
        <authorList>
            <consortium name="Ixodes scapularis Genome Project Consortium"/>
            <person name="Caler E."/>
            <person name="Hannick L.I."/>
            <person name="Bidwell S."/>
            <person name="Joardar V."/>
            <person name="Thiagarajan M."/>
            <person name="Amedeo P."/>
            <person name="Galinsky K.J."/>
            <person name="Schobel S."/>
            <person name="Inman J."/>
            <person name="Hostetler J."/>
            <person name="Miller J."/>
            <person name="Hammond M."/>
            <person name="Megy K."/>
            <person name="Lawson D."/>
            <person name="Kodira C."/>
            <person name="Sutton G."/>
            <person name="Meyer J."/>
            <person name="Hill C.A."/>
            <person name="Birren B."/>
            <person name="Nene V."/>
            <person name="Collins F."/>
            <person name="Alarcon-Chaidez F."/>
            <person name="Wikel S."/>
            <person name="Strausberg R."/>
        </authorList>
    </citation>
    <scope>NUCLEOTIDE SEQUENCE [LARGE SCALE GENOMIC DNA]</scope>
    <source>
        <strain evidence="4">Wikel</strain>
        <strain evidence="2">Wikel colony</strain>
    </source>
</reference>